<protein>
    <submittedName>
        <fullName evidence="2">Uncharacterized protein</fullName>
    </submittedName>
</protein>
<feature type="compositionally biased region" description="Basic and acidic residues" evidence="1">
    <location>
        <begin position="64"/>
        <end position="77"/>
    </location>
</feature>
<feature type="region of interest" description="Disordered" evidence="1">
    <location>
        <begin position="40"/>
        <end position="77"/>
    </location>
</feature>
<reference evidence="2" key="1">
    <citation type="submission" date="2018-05" db="EMBL/GenBank/DDBJ databases">
        <authorList>
            <person name="Lanie J.A."/>
            <person name="Ng W.-L."/>
            <person name="Kazmierczak K.M."/>
            <person name="Andrzejewski T.M."/>
            <person name="Davidsen T.M."/>
            <person name="Wayne K.J."/>
            <person name="Tettelin H."/>
            <person name="Glass J.I."/>
            <person name="Rusch D."/>
            <person name="Podicherti R."/>
            <person name="Tsui H.-C.T."/>
            <person name="Winkler M.E."/>
        </authorList>
    </citation>
    <scope>NUCLEOTIDE SEQUENCE</scope>
</reference>
<evidence type="ECO:0000313" key="2">
    <source>
        <dbReference type="EMBL" id="SUZ78475.1"/>
    </source>
</evidence>
<dbReference type="AlphaFoldDB" id="A0A381QGM2"/>
<accession>A0A381QGM2</accession>
<feature type="non-terminal residue" evidence="2">
    <location>
        <position position="1"/>
    </location>
</feature>
<sequence>VLFLLGGAALAVVLSVVVWFFSRPKNRVDDPNHLRLTLRTLRTESRSRPNPAHGEGGVRILGQEGHESRSGNDRRDG</sequence>
<name>A0A381QGM2_9ZZZZ</name>
<evidence type="ECO:0000256" key="1">
    <source>
        <dbReference type="SAM" id="MobiDB-lite"/>
    </source>
</evidence>
<proteinExistence type="predicted"/>
<organism evidence="2">
    <name type="scientific">marine metagenome</name>
    <dbReference type="NCBI Taxonomy" id="408172"/>
    <lineage>
        <taxon>unclassified sequences</taxon>
        <taxon>metagenomes</taxon>
        <taxon>ecological metagenomes</taxon>
    </lineage>
</organism>
<dbReference type="EMBL" id="UINC01001355">
    <property type="protein sequence ID" value="SUZ78475.1"/>
    <property type="molecule type" value="Genomic_DNA"/>
</dbReference>
<gene>
    <name evidence="2" type="ORF">METZ01_LOCUS31329</name>
</gene>